<sequence>MHLDEFREYCLSFKGTSEDLPFDQNTLVFKVMGKMFALTDIELFESINVKCDPEKAEELRERFTAVLPGYHMNKKHWNTILVSSDMNDKELKLWVKHSYDLVVSKLPKKLREELKKD</sequence>
<dbReference type="InterPro" id="IPR007351">
    <property type="entry name" value="YjbR"/>
</dbReference>
<organism evidence="1 2">
    <name type="scientific">Rapidithrix thailandica</name>
    <dbReference type="NCBI Taxonomy" id="413964"/>
    <lineage>
        <taxon>Bacteria</taxon>
        <taxon>Pseudomonadati</taxon>
        <taxon>Bacteroidota</taxon>
        <taxon>Cytophagia</taxon>
        <taxon>Cytophagales</taxon>
        <taxon>Flammeovirgaceae</taxon>
        <taxon>Rapidithrix</taxon>
    </lineage>
</organism>
<dbReference type="Proteomes" id="UP001403385">
    <property type="component" value="Unassembled WGS sequence"/>
</dbReference>
<dbReference type="SUPFAM" id="SSF142906">
    <property type="entry name" value="YjbR-like"/>
    <property type="match status" value="1"/>
</dbReference>
<keyword evidence="2" id="KW-1185">Reference proteome</keyword>
<protein>
    <submittedName>
        <fullName evidence="1">MmcQ/YjbR family DNA-binding protein</fullName>
    </submittedName>
</protein>
<dbReference type="RefSeq" id="WP_346824237.1">
    <property type="nucleotide sequence ID" value="NZ_JBDKWZ010000022.1"/>
</dbReference>
<comment type="caution">
    <text evidence="1">The sequence shown here is derived from an EMBL/GenBank/DDBJ whole genome shotgun (WGS) entry which is preliminary data.</text>
</comment>
<reference evidence="1 2" key="1">
    <citation type="submission" date="2024-04" db="EMBL/GenBank/DDBJ databases">
        <title>Novel genus in family Flammeovirgaceae.</title>
        <authorList>
            <person name="Nguyen T.H."/>
            <person name="Vuong T.Q."/>
            <person name="Le H."/>
            <person name="Kim S.-G."/>
        </authorList>
    </citation>
    <scope>NUCLEOTIDE SEQUENCE [LARGE SCALE GENOMIC DNA]</scope>
    <source>
        <strain evidence="1 2">JCM 23209</strain>
    </source>
</reference>
<dbReference type="GO" id="GO:0003677">
    <property type="term" value="F:DNA binding"/>
    <property type="evidence" value="ECO:0007669"/>
    <property type="project" value="UniProtKB-KW"/>
</dbReference>
<accession>A0AAW9SKS5</accession>
<dbReference type="InterPro" id="IPR038056">
    <property type="entry name" value="YjbR-like_sf"/>
</dbReference>
<name>A0AAW9SKS5_9BACT</name>
<keyword evidence="1" id="KW-0238">DNA-binding</keyword>
<dbReference type="EMBL" id="JBDKWZ010000022">
    <property type="protein sequence ID" value="MEN7551456.1"/>
    <property type="molecule type" value="Genomic_DNA"/>
</dbReference>
<dbReference type="Gene3D" id="3.90.1150.30">
    <property type="match status" value="1"/>
</dbReference>
<dbReference type="PANTHER" id="PTHR35145">
    <property type="entry name" value="CYTOPLASMIC PROTEIN-RELATED"/>
    <property type="match status" value="1"/>
</dbReference>
<gene>
    <name evidence="1" type="ORF">AAG747_26300</name>
</gene>
<dbReference type="AlphaFoldDB" id="A0AAW9SKS5"/>
<evidence type="ECO:0000313" key="2">
    <source>
        <dbReference type="Proteomes" id="UP001403385"/>
    </source>
</evidence>
<dbReference type="PANTHER" id="PTHR35145:SF1">
    <property type="entry name" value="CYTOPLASMIC PROTEIN"/>
    <property type="match status" value="1"/>
</dbReference>
<evidence type="ECO:0000313" key="1">
    <source>
        <dbReference type="EMBL" id="MEN7551456.1"/>
    </source>
</evidence>
<proteinExistence type="predicted"/>
<dbReference type="InterPro" id="IPR058532">
    <property type="entry name" value="YjbR/MT2646/Rv2570-like"/>
</dbReference>
<dbReference type="Pfam" id="PF04237">
    <property type="entry name" value="YjbR"/>
    <property type="match status" value="1"/>
</dbReference>